<evidence type="ECO:0000313" key="9">
    <source>
        <dbReference type="Proteomes" id="UP000332933"/>
    </source>
</evidence>
<dbReference type="InterPro" id="IPR011011">
    <property type="entry name" value="Znf_FYVE_PHD"/>
</dbReference>
<dbReference type="GO" id="GO:0008270">
    <property type="term" value="F:zinc ion binding"/>
    <property type="evidence" value="ECO:0007669"/>
    <property type="project" value="UniProtKB-KW"/>
</dbReference>
<evidence type="ECO:0000259" key="6">
    <source>
        <dbReference type="PROSITE" id="PS50178"/>
    </source>
</evidence>
<keyword evidence="9" id="KW-1185">Reference proteome</keyword>
<protein>
    <submittedName>
        <fullName evidence="8">Aste57867_324 protein</fullName>
    </submittedName>
</protein>
<gene>
    <name evidence="8" type="primary">Aste57867_324</name>
    <name evidence="7" type="ORF">As57867_000324</name>
    <name evidence="8" type="ORF">ASTE57867_324</name>
</gene>
<dbReference type="PANTHER" id="PTHR13510:SF44">
    <property type="entry name" value="RABENOSYN-5"/>
    <property type="match status" value="1"/>
</dbReference>
<feature type="region of interest" description="Disordered" evidence="5">
    <location>
        <begin position="370"/>
        <end position="396"/>
    </location>
</feature>
<dbReference type="AlphaFoldDB" id="A0A485K2B4"/>
<dbReference type="PANTHER" id="PTHR13510">
    <property type="entry name" value="FYVE-FINGER-CONTAINING RAB5 EFFECTOR PROTEIN RABENOSYN-5-RELATED"/>
    <property type="match status" value="1"/>
</dbReference>
<dbReference type="InterPro" id="IPR052727">
    <property type="entry name" value="Rab4/Rab5_effector"/>
</dbReference>
<dbReference type="InterPro" id="IPR000306">
    <property type="entry name" value="Znf_FYVE"/>
</dbReference>
<evidence type="ECO:0000313" key="8">
    <source>
        <dbReference type="EMBL" id="VFT77550.1"/>
    </source>
</evidence>
<keyword evidence="2 4" id="KW-0863">Zinc-finger</keyword>
<dbReference type="Gene3D" id="3.30.530.20">
    <property type="match status" value="1"/>
</dbReference>
<dbReference type="SMART" id="SM00064">
    <property type="entry name" value="FYVE"/>
    <property type="match status" value="1"/>
</dbReference>
<dbReference type="InterPro" id="IPR017455">
    <property type="entry name" value="Znf_FYVE-rel"/>
</dbReference>
<dbReference type="OrthoDB" id="68108at2759"/>
<organism evidence="8 9">
    <name type="scientific">Aphanomyces stellatus</name>
    <dbReference type="NCBI Taxonomy" id="120398"/>
    <lineage>
        <taxon>Eukaryota</taxon>
        <taxon>Sar</taxon>
        <taxon>Stramenopiles</taxon>
        <taxon>Oomycota</taxon>
        <taxon>Saprolegniomycetes</taxon>
        <taxon>Saprolegniales</taxon>
        <taxon>Verrucalvaceae</taxon>
        <taxon>Aphanomyces</taxon>
    </lineage>
</organism>
<evidence type="ECO:0000256" key="2">
    <source>
        <dbReference type="ARBA" id="ARBA00022771"/>
    </source>
</evidence>
<dbReference type="PROSITE" id="PS50178">
    <property type="entry name" value="ZF_FYVE"/>
    <property type="match status" value="1"/>
</dbReference>
<evidence type="ECO:0000256" key="4">
    <source>
        <dbReference type="PROSITE-ProRule" id="PRU00091"/>
    </source>
</evidence>
<dbReference type="SUPFAM" id="SSF55961">
    <property type="entry name" value="Bet v1-like"/>
    <property type="match status" value="1"/>
</dbReference>
<reference evidence="8 9" key="1">
    <citation type="submission" date="2019-03" db="EMBL/GenBank/DDBJ databases">
        <authorList>
            <person name="Gaulin E."/>
            <person name="Dumas B."/>
        </authorList>
    </citation>
    <scope>NUCLEOTIDE SEQUENCE [LARGE SCALE GENOMIC DNA]</scope>
    <source>
        <strain evidence="8">CBS 568.67</strain>
    </source>
</reference>
<name>A0A485K2B4_9STRA</name>
<sequence length="463" mass="51925">MANSRKNSASSDFSLDSEQRYRRQCQSLLTCAVSTPFTEAVTRQEDGWSLRHEKEGFKVFRKYLADKELDKYVCTGVLKTNLASFTRGLHADTTDDHRILSSILYEGEFIDAKVVRVFETKDADDSFKFSGLKYLKTKMPVQSAHATRDAIYYEFSGCRRKHDGTRYLFVVQDAVKLTSVPPQKNIARESITMVYLFCELPDGHVQCTMQSYVVPNGIIPTWFYAFSYWQTAVRLTALPDIRFLVSGDKLLGTVPWVPDSARKSCIVCSKKFNPLRSRHHCRACGDIMCNACSVRIAYTPRYLQSEPSKNAMQEHKICQKCMINAKQELSRSPVTADGESAIQTCMGSPSFRLRTMKSDASLIEEAKSLLRGESRSAPSVRSSHEPLGRRRKGGSLDESVLATTAAAVAPYPLNFNTTSTQQEEQLEKQISDGFIVCKFNGGELEGVRTSDVELAISPPHPGF</sequence>
<feature type="domain" description="FYVE-type" evidence="6">
    <location>
        <begin position="259"/>
        <end position="326"/>
    </location>
</feature>
<dbReference type="Pfam" id="PF01363">
    <property type="entry name" value="FYVE"/>
    <property type="match status" value="1"/>
</dbReference>
<evidence type="ECO:0000256" key="3">
    <source>
        <dbReference type="ARBA" id="ARBA00022833"/>
    </source>
</evidence>
<dbReference type="Gene3D" id="3.30.40.10">
    <property type="entry name" value="Zinc/RING finger domain, C3HC4 (zinc finger)"/>
    <property type="match status" value="1"/>
</dbReference>
<reference evidence="7" key="2">
    <citation type="submission" date="2019-06" db="EMBL/GenBank/DDBJ databases">
        <title>Genomics analysis of Aphanomyces spp. identifies a new class of oomycete effector associated with host adaptation.</title>
        <authorList>
            <person name="Gaulin E."/>
        </authorList>
    </citation>
    <scope>NUCLEOTIDE SEQUENCE</scope>
    <source>
        <strain evidence="7">CBS 578.67</strain>
    </source>
</reference>
<dbReference type="SUPFAM" id="SSF57903">
    <property type="entry name" value="FYVE/PHD zinc finger"/>
    <property type="match status" value="1"/>
</dbReference>
<keyword evidence="3" id="KW-0862">Zinc</keyword>
<proteinExistence type="predicted"/>
<dbReference type="InterPro" id="IPR013083">
    <property type="entry name" value="Znf_RING/FYVE/PHD"/>
</dbReference>
<dbReference type="Proteomes" id="UP000332933">
    <property type="component" value="Unassembled WGS sequence"/>
</dbReference>
<dbReference type="EMBL" id="VJMH01000015">
    <property type="protein sequence ID" value="KAF0720394.1"/>
    <property type="molecule type" value="Genomic_DNA"/>
</dbReference>
<dbReference type="InterPro" id="IPR023393">
    <property type="entry name" value="START-like_dom_sf"/>
</dbReference>
<evidence type="ECO:0000256" key="5">
    <source>
        <dbReference type="SAM" id="MobiDB-lite"/>
    </source>
</evidence>
<evidence type="ECO:0000256" key="1">
    <source>
        <dbReference type="ARBA" id="ARBA00022723"/>
    </source>
</evidence>
<accession>A0A485K2B4</accession>
<evidence type="ECO:0000313" key="7">
    <source>
        <dbReference type="EMBL" id="KAF0720394.1"/>
    </source>
</evidence>
<keyword evidence="1" id="KW-0479">Metal-binding</keyword>
<dbReference type="EMBL" id="CAADRA010000015">
    <property type="protein sequence ID" value="VFT77550.1"/>
    <property type="molecule type" value="Genomic_DNA"/>
</dbReference>